<evidence type="ECO:0000256" key="1">
    <source>
        <dbReference type="SAM" id="Phobius"/>
    </source>
</evidence>
<comment type="caution">
    <text evidence="2">The sequence shown here is derived from an EMBL/GenBank/DDBJ whole genome shotgun (WGS) entry which is preliminary data.</text>
</comment>
<feature type="transmembrane region" description="Helical" evidence="1">
    <location>
        <begin position="411"/>
        <end position="433"/>
    </location>
</feature>
<feature type="transmembrane region" description="Helical" evidence="1">
    <location>
        <begin position="467"/>
        <end position="488"/>
    </location>
</feature>
<feature type="transmembrane region" description="Helical" evidence="1">
    <location>
        <begin position="338"/>
        <end position="361"/>
    </location>
</feature>
<name>A0ABP2XFQ5_9CHLA</name>
<keyword evidence="3" id="KW-1185">Reference proteome</keyword>
<dbReference type="Proteomes" id="UP000016064">
    <property type="component" value="Unassembled WGS sequence"/>
</dbReference>
<keyword evidence="1" id="KW-0472">Membrane</keyword>
<evidence type="ECO:0000313" key="2">
    <source>
        <dbReference type="EMBL" id="EQM62430.1"/>
    </source>
</evidence>
<dbReference type="RefSeq" id="WP_020370413.1">
    <property type="nucleotide sequence ID" value="NZ_APJW01000003.1"/>
</dbReference>
<dbReference type="InterPro" id="IPR007787">
    <property type="entry name" value="DUF687"/>
</dbReference>
<keyword evidence="1" id="KW-0812">Transmembrane</keyword>
<evidence type="ECO:0008006" key="4">
    <source>
        <dbReference type="Google" id="ProtNLM"/>
    </source>
</evidence>
<reference evidence="2 3" key="1">
    <citation type="submission" date="2013-07" db="EMBL/GenBank/DDBJ databases">
        <title>Isolation of a new Chlamydia species from the feral Sacred Ibis (Threskiornis aethiopicus): Chlamydia ibidis.</title>
        <authorList>
            <person name="Vorimore F."/>
            <person name="Hsia R.-C."/>
            <person name="Huot-Creasy H."/>
            <person name="Bastian S."/>
            <person name="Deruyter L."/>
            <person name="Passet A."/>
            <person name="Sachse K."/>
            <person name="Bavoil P."/>
            <person name="Myers G."/>
            <person name="Laroucau K."/>
        </authorList>
    </citation>
    <scope>NUCLEOTIDE SEQUENCE [LARGE SCALE GENOMIC DNA]</scope>
    <source>
        <strain evidence="2 3">10-1398/6</strain>
    </source>
</reference>
<feature type="transmembrane region" description="Helical" evidence="1">
    <location>
        <begin position="549"/>
        <end position="570"/>
    </location>
</feature>
<dbReference type="Pfam" id="PF05095">
    <property type="entry name" value="DUF687"/>
    <property type="match status" value="1"/>
</dbReference>
<proteinExistence type="predicted"/>
<keyword evidence="1" id="KW-1133">Transmembrane helix</keyword>
<organism evidence="2 3">
    <name type="scientific">Chlamydia ibidis 10-1398/6</name>
    <dbReference type="NCBI Taxonomy" id="1046581"/>
    <lineage>
        <taxon>Bacteria</taxon>
        <taxon>Pseudomonadati</taxon>
        <taxon>Chlamydiota</taxon>
        <taxon>Chlamydiia</taxon>
        <taxon>Chlamydiales</taxon>
        <taxon>Chlamydiaceae</taxon>
        <taxon>Chlamydia/Chlamydophila group</taxon>
        <taxon>Chlamydia</taxon>
    </lineage>
</organism>
<evidence type="ECO:0000313" key="3">
    <source>
        <dbReference type="Proteomes" id="UP000016064"/>
    </source>
</evidence>
<gene>
    <name evidence="2" type="ORF">H359_0796</name>
</gene>
<sequence length="577" mass="64454">MVNPIRPLTYVERQFVGSHSDITEKQEIIKVSQATTTKLTKLVSSYDEDNKYMDMEVFEAICIADTNCKEPPSSQVSVTYVNGSWQTLLEAQLEALYLSEVRKEPIRLVYNSGVAPLRSCLCSRKLEVEVNHPACIAILEHLNHFFSDTSNAGRQHTIIFYSDGGAIVQKVLDQTPYASRVQVCGISPRVYVRGGGKNVQHYRVFGDMLSLLDYSGFLTTNVTTLPYSSSCEGLYSPSLRCPNYKWAISGIAETGCSRTTSHFNHTLSVVELGEGRDVLGKVIAILERGDTSAEQEINPVSQTRIDLISNLIFSVFRILDLSQLFFSLSVVDPRDKQVLFLLLTTYSLGVCQQLFILFTNVMGRRERYRTARLVAHSLSPFITVVILVDLANCYRNLFTNLLTHSHPLLTGLFFSASGLGGSILGLDIFKYFLPKLRHRVQRAILSSAGGGELATRRLVLRDRERRMGVQELIGAIHSIFFFSMYTALNGIGIQLPREITGHCNVTDVSNTTDHCNPNNATWGSSLVSNQVHNATLAWQNGDVLVITQMINLFVVAVIMMINVAIVIRLIRRIRQGR</sequence>
<feature type="transmembrane region" description="Helical" evidence="1">
    <location>
        <begin position="373"/>
        <end position="391"/>
    </location>
</feature>
<accession>A0ABP2XFQ5</accession>
<protein>
    <recommendedName>
        <fullName evidence="4">Transmembrane protein</fullName>
    </recommendedName>
</protein>
<dbReference type="EMBL" id="APJW01000003">
    <property type="protein sequence ID" value="EQM62430.1"/>
    <property type="molecule type" value="Genomic_DNA"/>
</dbReference>